<accession>A0A8F9TXC6</accession>
<name>A0A8F9TXC6_9BACT</name>
<dbReference type="GO" id="GO:0040029">
    <property type="term" value="P:epigenetic regulation of gene expression"/>
    <property type="evidence" value="ECO:0007669"/>
    <property type="project" value="TreeGrafter"/>
</dbReference>
<evidence type="ECO:0000313" key="4">
    <source>
        <dbReference type="Proteomes" id="UP000825051"/>
    </source>
</evidence>
<evidence type="ECO:0000256" key="1">
    <source>
        <dbReference type="ARBA" id="ARBA00005947"/>
    </source>
</evidence>
<organism evidence="3 4">
    <name type="scientific">Horticoccus luteus</name>
    <dbReference type="NCBI Taxonomy" id="2862869"/>
    <lineage>
        <taxon>Bacteria</taxon>
        <taxon>Pseudomonadati</taxon>
        <taxon>Verrucomicrobiota</taxon>
        <taxon>Opitutia</taxon>
        <taxon>Opitutales</taxon>
        <taxon>Opitutaceae</taxon>
        <taxon>Horticoccus</taxon>
    </lineage>
</organism>
<dbReference type="SUPFAM" id="SSF52768">
    <property type="entry name" value="Arginase/deacetylase"/>
    <property type="match status" value="1"/>
</dbReference>
<dbReference type="AlphaFoldDB" id="A0A8F9TXC6"/>
<dbReference type="InterPro" id="IPR023696">
    <property type="entry name" value="Ureohydrolase_dom_sf"/>
</dbReference>
<evidence type="ECO:0000259" key="2">
    <source>
        <dbReference type="Pfam" id="PF00850"/>
    </source>
</evidence>
<dbReference type="PANTHER" id="PTHR10625">
    <property type="entry name" value="HISTONE DEACETYLASE HDAC1-RELATED"/>
    <property type="match status" value="1"/>
</dbReference>
<reference evidence="3" key="1">
    <citation type="submission" date="2021-08" db="EMBL/GenBank/DDBJ databases">
        <title>Genome of a novel bacterium of the phylum Verrucomicrobia, Oleiharenicola sp. KSB-15.</title>
        <authorList>
            <person name="Chung J.-H."/>
            <person name="Ahn J.-H."/>
            <person name="Yoon Y."/>
            <person name="Kim D.-Y."/>
            <person name="An S.-H."/>
            <person name="Park I."/>
            <person name="Yeon J."/>
        </authorList>
    </citation>
    <scope>NUCLEOTIDE SEQUENCE</scope>
    <source>
        <strain evidence="3">KSB-15</strain>
    </source>
</reference>
<evidence type="ECO:0000313" key="3">
    <source>
        <dbReference type="EMBL" id="QYM80865.1"/>
    </source>
</evidence>
<feature type="domain" description="Histone deacetylase" evidence="2">
    <location>
        <begin position="3"/>
        <end position="255"/>
    </location>
</feature>
<dbReference type="Proteomes" id="UP000825051">
    <property type="component" value="Chromosome"/>
</dbReference>
<dbReference type="KEGG" id="ole:K0B96_17275"/>
<dbReference type="InterPro" id="IPR037138">
    <property type="entry name" value="His_deacetylse_dom_sf"/>
</dbReference>
<dbReference type="InterPro" id="IPR023801">
    <property type="entry name" value="His_deacetylse_dom"/>
</dbReference>
<sequence>MRPEQPARITKTVPYLQAAHPAWEWRVPDPAGDELLRLAHTEAHLRRLERGPDFDADTPYFAGIANHVRRAVGAAVLAAQQARAGRKAFALMRPPGHHAMADRAMGFCYLNSIAVAVLDAQRSGAARVAVWDFDAHHGNGTEAILQGREHVFFASVHQSPGYPGTGTRDLGRGTRNWPVAPHSPREQHMSALADSWAAVRAFHPDLVLVSAGFDAYAGDPITEMTLEAEDFATLGRWLAEAELPTAAILEGGYSADLPVLIERFLAAWAGEDRFSPP</sequence>
<keyword evidence="4" id="KW-1185">Reference proteome</keyword>
<dbReference type="Pfam" id="PF00850">
    <property type="entry name" value="Hist_deacetyl"/>
    <property type="match status" value="1"/>
</dbReference>
<protein>
    <submittedName>
        <fullName evidence="3">Histone deacetylase</fullName>
    </submittedName>
</protein>
<dbReference type="EMBL" id="CP080507">
    <property type="protein sequence ID" value="QYM80865.1"/>
    <property type="molecule type" value="Genomic_DNA"/>
</dbReference>
<proteinExistence type="inferred from homology"/>
<dbReference type="Gene3D" id="3.40.800.20">
    <property type="entry name" value="Histone deacetylase domain"/>
    <property type="match status" value="1"/>
</dbReference>
<dbReference type="CDD" id="cd09992">
    <property type="entry name" value="HDAC_classII"/>
    <property type="match status" value="1"/>
</dbReference>
<gene>
    <name evidence="3" type="ORF">K0B96_17275</name>
</gene>
<dbReference type="InterPro" id="IPR000286">
    <property type="entry name" value="HDACs"/>
</dbReference>
<dbReference type="GO" id="GO:0004407">
    <property type="term" value="F:histone deacetylase activity"/>
    <property type="evidence" value="ECO:0007669"/>
    <property type="project" value="TreeGrafter"/>
</dbReference>
<dbReference type="PANTHER" id="PTHR10625:SF10">
    <property type="entry name" value="HISTONE DEACETYLASE HDAC1"/>
    <property type="match status" value="1"/>
</dbReference>
<dbReference type="PRINTS" id="PR01270">
    <property type="entry name" value="HDASUPER"/>
</dbReference>
<comment type="similarity">
    <text evidence="1">Belongs to the histone deacetylase family.</text>
</comment>